<feature type="signal peptide" evidence="1">
    <location>
        <begin position="1"/>
        <end position="19"/>
    </location>
</feature>
<name>A0AAD5NBP4_PARTN</name>
<dbReference type="AlphaFoldDB" id="A0AAD5NBP4"/>
<keyword evidence="1" id="KW-0732">Signal</keyword>
<sequence>MSSFLVFQTLSALIIGSRCFDFFARTHLGISLISVNDVTFGAETTLLVSSIPQELSVLLAVDASGTCLLHST</sequence>
<evidence type="ECO:0000313" key="3">
    <source>
        <dbReference type="Proteomes" id="UP001196413"/>
    </source>
</evidence>
<accession>A0AAD5NBP4</accession>
<keyword evidence="3" id="KW-1185">Reference proteome</keyword>
<comment type="caution">
    <text evidence="2">The sequence shown here is derived from an EMBL/GenBank/DDBJ whole genome shotgun (WGS) entry which is preliminary data.</text>
</comment>
<reference evidence="2" key="1">
    <citation type="submission" date="2021-06" db="EMBL/GenBank/DDBJ databases">
        <title>Parelaphostrongylus tenuis whole genome reference sequence.</title>
        <authorList>
            <person name="Garwood T.J."/>
            <person name="Larsen P.A."/>
            <person name="Fountain-Jones N.M."/>
            <person name="Garbe J.R."/>
            <person name="Macchietto M.G."/>
            <person name="Kania S.A."/>
            <person name="Gerhold R.W."/>
            <person name="Richards J.E."/>
            <person name="Wolf T.M."/>
        </authorList>
    </citation>
    <scope>NUCLEOTIDE SEQUENCE</scope>
    <source>
        <strain evidence="2">MNPRO001-30</strain>
        <tissue evidence="2">Meninges</tissue>
    </source>
</reference>
<proteinExistence type="predicted"/>
<dbReference type="Proteomes" id="UP001196413">
    <property type="component" value="Unassembled WGS sequence"/>
</dbReference>
<evidence type="ECO:0000313" key="2">
    <source>
        <dbReference type="EMBL" id="KAJ1362864.1"/>
    </source>
</evidence>
<gene>
    <name evidence="2" type="ORF">KIN20_022568</name>
</gene>
<evidence type="ECO:0000256" key="1">
    <source>
        <dbReference type="SAM" id="SignalP"/>
    </source>
</evidence>
<evidence type="ECO:0008006" key="4">
    <source>
        <dbReference type="Google" id="ProtNLM"/>
    </source>
</evidence>
<organism evidence="2 3">
    <name type="scientific">Parelaphostrongylus tenuis</name>
    <name type="common">Meningeal worm</name>
    <dbReference type="NCBI Taxonomy" id="148309"/>
    <lineage>
        <taxon>Eukaryota</taxon>
        <taxon>Metazoa</taxon>
        <taxon>Ecdysozoa</taxon>
        <taxon>Nematoda</taxon>
        <taxon>Chromadorea</taxon>
        <taxon>Rhabditida</taxon>
        <taxon>Rhabditina</taxon>
        <taxon>Rhabditomorpha</taxon>
        <taxon>Strongyloidea</taxon>
        <taxon>Metastrongylidae</taxon>
        <taxon>Parelaphostrongylus</taxon>
    </lineage>
</organism>
<feature type="chain" id="PRO_5042223254" description="Secreted protein" evidence="1">
    <location>
        <begin position="20"/>
        <end position="72"/>
    </location>
</feature>
<dbReference type="EMBL" id="JAHQIW010004553">
    <property type="protein sequence ID" value="KAJ1362864.1"/>
    <property type="molecule type" value="Genomic_DNA"/>
</dbReference>
<protein>
    <recommendedName>
        <fullName evidence="4">Secreted protein</fullName>
    </recommendedName>
</protein>